<dbReference type="InterPro" id="IPR000994">
    <property type="entry name" value="Pept_M24"/>
</dbReference>
<keyword evidence="3" id="KW-0472">Membrane</keyword>
<dbReference type="STRING" id="307972.A0A2G8LG51"/>
<dbReference type="OrthoDB" id="3209743at2759"/>
<proteinExistence type="inferred from homology"/>
<keyword evidence="3" id="KW-0812">Transmembrane</keyword>
<evidence type="ECO:0000313" key="5">
    <source>
        <dbReference type="EMBL" id="PIK59229.1"/>
    </source>
</evidence>
<dbReference type="InterPro" id="IPR031615">
    <property type="entry name" value="Zfn-C6H2"/>
</dbReference>
<keyword evidence="5" id="KW-0378">Hydrolase</keyword>
<dbReference type="GO" id="GO:0070006">
    <property type="term" value="F:metalloaminopeptidase activity"/>
    <property type="evidence" value="ECO:0007669"/>
    <property type="project" value="TreeGrafter"/>
</dbReference>
<dbReference type="Pfam" id="PF15801">
    <property type="entry name" value="zf-C6H2"/>
    <property type="match status" value="1"/>
</dbReference>
<comment type="caution">
    <text evidence="5">The sequence shown here is derived from an EMBL/GenBank/DDBJ whole genome shotgun (WGS) entry which is preliminary data.</text>
</comment>
<keyword evidence="1" id="KW-0479">Metal-binding</keyword>
<keyword evidence="3" id="KW-1133">Transmembrane helix</keyword>
<reference evidence="5" key="1">
    <citation type="journal article" date="2017" name="PLoS Biol.">
        <title>The sea cucumber genome provides insights into morphological evolution and visceral regeneration.</title>
        <authorList>
            <person name="Zhang X."/>
            <person name="Sun L."/>
            <person name="Yuan J."/>
            <person name="Sun Y."/>
            <person name="Gao Y."/>
            <person name="Zhang L."/>
            <person name="Li S."/>
            <person name="Dai H."/>
            <person name="Hamel J.F."/>
            <person name="Liu C."/>
            <person name="Yu Y."/>
            <person name="Liu S."/>
            <person name="Lin W."/>
            <person name="Guo K."/>
            <person name="Jin S."/>
            <person name="Xu P."/>
            <person name="Storey K.B."/>
            <person name="Huan P."/>
            <person name="Zhang T."/>
            <person name="Zhou Y."/>
            <person name="Zhang J."/>
            <person name="Lin C."/>
            <person name="Li X."/>
            <person name="Xing L."/>
            <person name="Huo D."/>
            <person name="Sun M."/>
            <person name="Wang L."/>
            <person name="Mercier A."/>
            <person name="Li F."/>
            <person name="Yang H."/>
            <person name="Xiang J."/>
        </authorList>
    </citation>
    <scope>NUCLEOTIDE SEQUENCE [LARGE SCALE GENOMIC DNA]</scope>
    <source>
        <strain evidence="5">Shaxun</strain>
        <tissue evidence="5">Muscle</tissue>
    </source>
</reference>
<evidence type="ECO:0000313" key="6">
    <source>
        <dbReference type="Proteomes" id="UP000230750"/>
    </source>
</evidence>
<dbReference type="AlphaFoldDB" id="A0A2G8LG51"/>
<name>A0A2G8LG51_STIJA</name>
<feature type="transmembrane region" description="Helical" evidence="3">
    <location>
        <begin position="288"/>
        <end position="310"/>
    </location>
</feature>
<keyword evidence="1" id="KW-0862">Zinc</keyword>
<dbReference type="SUPFAM" id="SSF55920">
    <property type="entry name" value="Creatinase/aminopeptidase"/>
    <property type="match status" value="1"/>
</dbReference>
<dbReference type="InterPro" id="IPR036005">
    <property type="entry name" value="Creatinase/aminopeptidase-like"/>
</dbReference>
<dbReference type="PROSITE" id="PS52013">
    <property type="entry name" value="ZF_C6H2"/>
    <property type="match status" value="1"/>
</dbReference>
<comment type="similarity">
    <text evidence="1">Belongs to the peptidase M24A family. Methionine aminopeptidase type 1 subfamily.</text>
</comment>
<protein>
    <submittedName>
        <fullName evidence="5">Putative methionine aminopeptidase 1</fullName>
    </submittedName>
</protein>
<dbReference type="PANTHER" id="PTHR43330:SF7">
    <property type="entry name" value="METHIONINE AMINOPEPTIDASE 1"/>
    <property type="match status" value="1"/>
</dbReference>
<dbReference type="PANTHER" id="PTHR43330">
    <property type="entry name" value="METHIONINE AMINOPEPTIDASE"/>
    <property type="match status" value="1"/>
</dbReference>
<gene>
    <name evidence="5" type="ORF">BSL78_03868</name>
</gene>
<keyword evidence="1" id="KW-0863">Zinc-finger</keyword>
<evidence type="ECO:0000256" key="1">
    <source>
        <dbReference type="PROSITE-ProRule" id="PRU01357"/>
    </source>
</evidence>
<dbReference type="EMBL" id="MRZV01000089">
    <property type="protein sequence ID" value="PIK59229.1"/>
    <property type="molecule type" value="Genomic_DNA"/>
</dbReference>
<keyword evidence="6" id="KW-1185">Reference proteome</keyword>
<dbReference type="Proteomes" id="UP000230750">
    <property type="component" value="Unassembled WGS sequence"/>
</dbReference>
<organism evidence="5 6">
    <name type="scientific">Stichopus japonicus</name>
    <name type="common">Sea cucumber</name>
    <dbReference type="NCBI Taxonomy" id="307972"/>
    <lineage>
        <taxon>Eukaryota</taxon>
        <taxon>Metazoa</taxon>
        <taxon>Echinodermata</taxon>
        <taxon>Eleutherozoa</taxon>
        <taxon>Echinozoa</taxon>
        <taxon>Holothuroidea</taxon>
        <taxon>Aspidochirotacea</taxon>
        <taxon>Aspidochirotida</taxon>
        <taxon>Stichopodidae</taxon>
        <taxon>Apostichopus</taxon>
    </lineage>
</organism>
<keyword evidence="5" id="KW-0645">Protease</keyword>
<dbReference type="Gene3D" id="3.90.230.10">
    <property type="entry name" value="Creatinase/methionine aminopeptidase superfamily"/>
    <property type="match status" value="1"/>
</dbReference>
<keyword evidence="5" id="KW-0031">Aminopeptidase</keyword>
<evidence type="ECO:0000259" key="4">
    <source>
        <dbReference type="PROSITE" id="PS52013"/>
    </source>
</evidence>
<feature type="domain" description="C6H2-type" evidence="4">
    <location>
        <begin position="7"/>
        <end position="60"/>
    </location>
</feature>
<feature type="compositionally biased region" description="Basic and acidic residues" evidence="2">
    <location>
        <begin position="95"/>
        <end position="106"/>
    </location>
</feature>
<dbReference type="GO" id="GO:0005829">
    <property type="term" value="C:cytosol"/>
    <property type="evidence" value="ECO:0007669"/>
    <property type="project" value="TreeGrafter"/>
</dbReference>
<evidence type="ECO:0000256" key="2">
    <source>
        <dbReference type="SAM" id="MobiDB-lite"/>
    </source>
</evidence>
<dbReference type="GO" id="GO:0008270">
    <property type="term" value="F:zinc ion binding"/>
    <property type="evidence" value="ECO:0007669"/>
    <property type="project" value="UniProtKB-KW"/>
</dbReference>
<feature type="region of interest" description="Disordered" evidence="2">
    <location>
        <begin position="89"/>
        <end position="109"/>
    </location>
</feature>
<evidence type="ECO:0000256" key="3">
    <source>
        <dbReference type="SAM" id="Phobius"/>
    </source>
</evidence>
<dbReference type="Pfam" id="PF00557">
    <property type="entry name" value="Peptidase_M24"/>
    <property type="match status" value="1"/>
</dbReference>
<sequence>MSSSATARVCETVNCTKEAKLQCPTCIKLGIEGSFFCEQDCFKGSWKQHKQVHKKERMKNILQEQNDAAQTWPGYFFSGPLRPHLKSPTRTVPEGIEKPDYADHPEGYPASEMDIRGSTQIKILSKDELEGLRTACKYGREVLDVAASMIKPGITTDEIDEAVHQACIERKCYPSPLNYRGFPKSCCTLLISTISIISPYHMVDITVYYNGYHGDLNETFFVGKVDDKSKELVQATYECLKEAINMVKPGVRTERWVMRFRNTSRHTVSPWSGHTAAMAFTDSSTLLLVFRTIQLCFVLCSMTAFMLLLLSENKAIGVMKAGHAFTIEPMINMGKWQDNLWPDDWTAVTIDGKRSAQFEHTIVVTETGCEILTARRDKDGRPHFLDQLEKLEGGQQA</sequence>
<accession>A0A2G8LG51</accession>